<evidence type="ECO:0000313" key="6">
    <source>
        <dbReference type="EMBL" id="ROG90143.1"/>
    </source>
</evidence>
<feature type="transmembrane region" description="Helical" evidence="2">
    <location>
        <begin position="6"/>
        <end position="28"/>
    </location>
</feature>
<dbReference type="Proteomes" id="UP000294951">
    <property type="component" value="Unassembled WGS sequence"/>
</dbReference>
<proteinExistence type="predicted"/>
<name>A0A1L5T050_KLEPN</name>
<dbReference type="EMBL" id="NCMJ01000031">
    <property type="protein sequence ID" value="PLE28711.1"/>
    <property type="molecule type" value="Genomic_DNA"/>
</dbReference>
<accession>A0A1L5T050</accession>
<evidence type="ECO:0000313" key="8">
    <source>
        <dbReference type="Proteomes" id="UP000196447"/>
    </source>
</evidence>
<evidence type="ECO:0000313" key="12">
    <source>
        <dbReference type="Proteomes" id="UP000294951"/>
    </source>
</evidence>
<dbReference type="Proteomes" id="UP000234439">
    <property type="component" value="Unassembled WGS sequence"/>
</dbReference>
<dbReference type="Proteomes" id="UP000283322">
    <property type="component" value="Unassembled WGS sequence"/>
</dbReference>
<sequence>MYSVTFLINCHYLLIILLITICICNSVLARRGKRVFHQNMSNRAYSASDGVPLPAFGNIYAASPPGGKGRLGNVATKSRNNNE</sequence>
<comment type="caution">
    <text evidence="3">The sequence shown here is derived from an EMBL/GenBank/DDBJ whole genome shotgun (WGS) entry which is preliminary data.</text>
</comment>
<reference evidence="3 8" key="2">
    <citation type="submission" date="2017-03" db="EMBL/GenBank/DDBJ databases">
        <authorList>
            <person name="Fouts D."/>
            <person name="Stalin M.J."/>
            <person name="Chen L."/>
            <person name="Wright M."/>
            <person name="Sutton G."/>
            <person name="Nguyen K."/>
            <person name="Vanduin D."/>
            <person name="Rojas L."/>
            <person name="Hujer A."/>
            <person name="Hujer K."/>
            <person name="Bonomo R."/>
            <person name="Kreiswirth B."/>
            <person name="Adams M."/>
        </authorList>
    </citation>
    <scope>NUCLEOTIDE SEQUENCE [LARGE SCALE GENOMIC DNA]</scope>
    <source>
        <strain evidence="3 8">39383</strain>
    </source>
</reference>
<evidence type="ECO:0000313" key="5">
    <source>
        <dbReference type="EMBL" id="PVU61028.1"/>
    </source>
</evidence>
<dbReference type="EMBL" id="NDBK01000086">
    <property type="protein sequence ID" value="OVF68161.1"/>
    <property type="molecule type" value="Genomic_DNA"/>
</dbReference>
<evidence type="ECO:0000313" key="4">
    <source>
        <dbReference type="EMBL" id="PLE28711.1"/>
    </source>
</evidence>
<reference evidence="4 9" key="1">
    <citation type="journal article" date="2017" name="J. Infect. Dis.">
        <title>An Analysis of the Epidemic of Klebsiella pneumoniae Carbapenemase-Producing K. pneumoniae: Convergence of Two Evolutionary Mechanisms Creates the Perfect Storm.</title>
        <authorList>
            <person name="Rojas L.J."/>
            <person name="Weinstock G.M."/>
            <person name="De La Cadena E."/>
            <person name="Diaz L."/>
            <person name="Rios R."/>
            <person name="Hanson B.M."/>
            <person name="Brown J.S."/>
            <person name="Vats P."/>
            <person name="Phillips D.S."/>
            <person name="Nguyen H."/>
            <person name="Hujer K.M."/>
            <person name="Correa A."/>
            <person name="Adams M.D."/>
            <person name="Perez F."/>
            <person name="Sodergren E."/>
            <person name="Narechania A."/>
            <person name="Planet P.J."/>
            <person name="Villegas M.V."/>
            <person name="Bonomo R.A."/>
            <person name="Arias C.A."/>
        </authorList>
    </citation>
    <scope>NUCLEOTIDE SEQUENCE [LARGE SCALE GENOMIC DNA]</scope>
    <source>
        <strain evidence="4 9">COL-Kpn30</strain>
    </source>
</reference>
<reference evidence="6 11" key="4">
    <citation type="submission" date="2018-10" db="EMBL/GenBank/DDBJ databases">
        <authorList>
            <person name="Vanduin D."/>
            <person name="Fouts D."/>
            <person name="Wright M."/>
            <person name="Sutton G."/>
            <person name="Nguyen K."/>
            <person name="Kreiswirth B."/>
            <person name="Chen L."/>
            <person name="Rojas L."/>
            <person name="Hujer A."/>
            <person name="Hujer K."/>
            <person name="Bonomo R."/>
            <person name="Adams M."/>
        </authorList>
    </citation>
    <scope>NUCLEOTIDE SEQUENCE [LARGE SCALE GENOMIC DNA]</scope>
    <source>
        <strain evidence="6 11">CRK0165</strain>
    </source>
</reference>
<evidence type="ECO:0000313" key="11">
    <source>
        <dbReference type="Proteomes" id="UP000283322"/>
    </source>
</evidence>
<organism evidence="3 8">
    <name type="scientific">Klebsiella pneumoniae</name>
    <dbReference type="NCBI Taxonomy" id="573"/>
    <lineage>
        <taxon>Bacteria</taxon>
        <taxon>Pseudomonadati</taxon>
        <taxon>Pseudomonadota</taxon>
        <taxon>Gammaproteobacteria</taxon>
        <taxon>Enterobacterales</taxon>
        <taxon>Enterobacteriaceae</taxon>
        <taxon>Klebsiella/Raoultella group</taxon>
        <taxon>Klebsiella</taxon>
        <taxon>Klebsiella pneumoniae complex</taxon>
    </lineage>
</organism>
<dbReference type="Proteomes" id="UP000196447">
    <property type="component" value="Unassembled WGS sequence"/>
</dbReference>
<dbReference type="EMBL" id="MPYG04000184">
    <property type="protein sequence ID" value="ROG90143.1"/>
    <property type="molecule type" value="Genomic_DNA"/>
</dbReference>
<feature type="region of interest" description="Disordered" evidence="1">
    <location>
        <begin position="64"/>
        <end position="83"/>
    </location>
</feature>
<evidence type="ECO:0000313" key="10">
    <source>
        <dbReference type="Proteomes" id="UP000245817"/>
    </source>
</evidence>
<dbReference type="RefSeq" id="WP_004191403.1">
    <property type="nucleotide sequence ID" value="NZ_JAHPJW010000078.1"/>
</dbReference>
<keyword evidence="2" id="KW-0472">Membrane</keyword>
<evidence type="ECO:0000256" key="1">
    <source>
        <dbReference type="SAM" id="MobiDB-lite"/>
    </source>
</evidence>
<evidence type="ECO:0000256" key="2">
    <source>
        <dbReference type="SAM" id="Phobius"/>
    </source>
</evidence>
<reference evidence="7 12" key="5">
    <citation type="submission" date="2019-03" db="EMBL/GenBank/DDBJ databases">
        <title>Multidrug-Resistant Klebsiella pneumoniae Clinical Bloodstream Isolates in Shanghai, China.</title>
        <authorList>
            <person name="Wang S."/>
        </authorList>
    </citation>
    <scope>NUCLEOTIDE SEQUENCE [LARGE SCALE GENOMIC DNA]</scope>
    <source>
        <strain evidence="7 12">RJ1071</strain>
    </source>
</reference>
<protein>
    <submittedName>
        <fullName evidence="3">Uncharacterized protein</fullName>
    </submittedName>
</protein>
<keyword evidence="2" id="KW-0812">Transmembrane</keyword>
<keyword evidence="2" id="KW-1133">Transmembrane helix</keyword>
<dbReference type="EMBL" id="SMTN01000003">
    <property type="protein sequence ID" value="TDK05731.1"/>
    <property type="molecule type" value="Genomic_DNA"/>
</dbReference>
<dbReference type="AlphaFoldDB" id="A0A1L5T050"/>
<evidence type="ECO:0000313" key="7">
    <source>
        <dbReference type="EMBL" id="TDK05731.1"/>
    </source>
</evidence>
<dbReference type="EMBL" id="PCFF01000025">
    <property type="protein sequence ID" value="PVU61028.1"/>
    <property type="molecule type" value="Genomic_DNA"/>
</dbReference>
<dbReference type="Proteomes" id="UP000245817">
    <property type="component" value="Unassembled WGS sequence"/>
</dbReference>
<gene>
    <name evidence="3" type="ORF">B5L96_21315</name>
    <name evidence="4" type="ORF">B6I68_05760</name>
    <name evidence="6" type="ORF">BL124_00024090</name>
    <name evidence="5" type="ORF">CP554_19240</name>
    <name evidence="7" type="ORF">E1814_05060</name>
</gene>
<reference evidence="5 10" key="3">
    <citation type="submission" date="2017-09" db="EMBL/GenBank/DDBJ databases">
        <title>Molecular Epidemiology of Livestock-Associated Methicillin Resistant Staphylococcus aureus (LA-MRSA) and Extended-Spectrum Beta-Lactamase (ESBL)-Producing Enterobacteriaceae in Pigs and Exposed Workers in Cameroon and South Africa.</title>
        <authorList>
            <person name="Founou L."/>
            <person name="Founou R.C."/>
            <person name="Allam M."/>
            <person name="Ismail A."/>
            <person name="Essack S.Y."/>
        </authorList>
    </citation>
    <scope>NUCLEOTIDE SEQUENCE [LARGE SCALE GENOMIC DNA]</scope>
    <source>
        <strain evidence="5 10">HH516E4IA</strain>
    </source>
</reference>
<evidence type="ECO:0000313" key="9">
    <source>
        <dbReference type="Proteomes" id="UP000234439"/>
    </source>
</evidence>
<evidence type="ECO:0000313" key="3">
    <source>
        <dbReference type="EMBL" id="OVF68161.1"/>
    </source>
</evidence>